<comment type="caution">
    <text evidence="3">The sequence shown here is derived from an EMBL/GenBank/DDBJ whole genome shotgun (WGS) entry which is preliminary data.</text>
</comment>
<protein>
    <recommendedName>
        <fullName evidence="2">Up-regulated during septation protein 1 domain-containing protein</fullName>
    </recommendedName>
</protein>
<dbReference type="Pfam" id="PF15456">
    <property type="entry name" value="Uds1"/>
    <property type="match status" value="1"/>
</dbReference>
<feature type="domain" description="Up-regulated during septation protein 1" evidence="2">
    <location>
        <begin position="413"/>
        <end position="531"/>
    </location>
</feature>
<name>A0ABR4PLD6_9HELO</name>
<dbReference type="EMBL" id="JBFCZG010000003">
    <property type="protein sequence ID" value="KAL3424115.1"/>
    <property type="molecule type" value="Genomic_DNA"/>
</dbReference>
<feature type="compositionally biased region" description="Low complexity" evidence="1">
    <location>
        <begin position="540"/>
        <end position="553"/>
    </location>
</feature>
<feature type="region of interest" description="Disordered" evidence="1">
    <location>
        <begin position="106"/>
        <end position="140"/>
    </location>
</feature>
<reference evidence="3 4" key="1">
    <citation type="submission" date="2024-06" db="EMBL/GenBank/DDBJ databases">
        <title>Complete genome of Phlyctema vagabunda strain 19-DSS-EL-015.</title>
        <authorList>
            <person name="Fiorenzani C."/>
        </authorList>
    </citation>
    <scope>NUCLEOTIDE SEQUENCE [LARGE SCALE GENOMIC DNA]</scope>
    <source>
        <strain evidence="3 4">19-DSS-EL-015</strain>
    </source>
</reference>
<keyword evidence="4" id="KW-1185">Reference proteome</keyword>
<sequence>MAHIADFMVDSPSGSVGLNNLIARELSPDSSQHYHYSPNSSRTNLLLRSQSPMDQTHLPQFAETAPTTATSTPTEEKERYVWRMHQPVESRKFTLFPAAKDKAAATGAARKVSDPEPILTQPQTGDTKMAPRQKAKEQTLVRRRKVSVPELGPMTTVQEVAMDSPTIPGRPPLHERSISAPGNSWRQHMFGESMISCISGPALDENAEMLMEEEILDGYFHTRPASTSPRLPPLSPKVLAPLVIPKITSKQPRLRSRSSSNRLHIDSAGTPPDVPPKSARLTNVSPHPRSAVTPLSSTSTLVDTPVSAIDGRTSPKPWMQSQSACPSPIRHTRGQSETAQRVMHSALGHRRGESESSASIMDRGRPKKRSDGSPIKRTVSKRSKSSEQKAFETLPQGYRAAHAGKAIPQMEIDTLRKQAIGQACRFEVLNSKDVDDLSRELRALDERCEYLRKTHKSLRAGRRNLHDRICSYLRSPRVARFSHESILKQEEALSELDASIDDWVSKLEYAENRRTRVRQKLLEHVAAALILPPIEAAEPRPYSPSPSHLLSTPPRSPTKSQSPQRLAEPVKVSSPEPPCSRKDITSIASMASMASIKIYADSDVYALLADVEEEMTRMGDATATSTNQSGSPAEAQRQLEESPIITGQSSGNGSEGPMLSAMTFSALPQKTYRPVADFV</sequence>
<feature type="region of interest" description="Disordered" evidence="1">
    <location>
        <begin position="249"/>
        <end position="389"/>
    </location>
</feature>
<evidence type="ECO:0000259" key="2">
    <source>
        <dbReference type="Pfam" id="PF15456"/>
    </source>
</evidence>
<dbReference type="InterPro" id="IPR029191">
    <property type="entry name" value="Uds1"/>
</dbReference>
<evidence type="ECO:0000256" key="1">
    <source>
        <dbReference type="SAM" id="MobiDB-lite"/>
    </source>
</evidence>
<feature type="compositionally biased region" description="Polar residues" evidence="1">
    <location>
        <begin position="293"/>
        <end position="302"/>
    </location>
</feature>
<evidence type="ECO:0000313" key="4">
    <source>
        <dbReference type="Proteomes" id="UP001629113"/>
    </source>
</evidence>
<gene>
    <name evidence="3" type="ORF">PVAG01_03396</name>
</gene>
<organism evidence="3 4">
    <name type="scientific">Phlyctema vagabunda</name>
    <dbReference type="NCBI Taxonomy" id="108571"/>
    <lineage>
        <taxon>Eukaryota</taxon>
        <taxon>Fungi</taxon>
        <taxon>Dikarya</taxon>
        <taxon>Ascomycota</taxon>
        <taxon>Pezizomycotina</taxon>
        <taxon>Leotiomycetes</taxon>
        <taxon>Helotiales</taxon>
        <taxon>Dermateaceae</taxon>
        <taxon>Phlyctema</taxon>
    </lineage>
</organism>
<feature type="region of interest" description="Disordered" evidence="1">
    <location>
        <begin position="540"/>
        <end position="581"/>
    </location>
</feature>
<dbReference type="Proteomes" id="UP001629113">
    <property type="component" value="Unassembled WGS sequence"/>
</dbReference>
<accession>A0ABR4PLD6</accession>
<proteinExistence type="predicted"/>
<evidence type="ECO:0000313" key="3">
    <source>
        <dbReference type="EMBL" id="KAL3424115.1"/>
    </source>
</evidence>